<dbReference type="Proteomes" id="UP000054815">
    <property type="component" value="Unassembled WGS sequence"/>
</dbReference>
<protein>
    <submittedName>
        <fullName evidence="3">Uncharacterized protein</fullName>
    </submittedName>
</protein>
<dbReference type="EMBL" id="JYDV01000067">
    <property type="protein sequence ID" value="KRZ36792.1"/>
    <property type="molecule type" value="Genomic_DNA"/>
</dbReference>
<organism evidence="3 7">
    <name type="scientific">Trichinella pseudospiralis</name>
    <name type="common">Parasitic roundworm</name>
    <dbReference type="NCBI Taxonomy" id="6337"/>
    <lineage>
        <taxon>Eukaryota</taxon>
        <taxon>Metazoa</taxon>
        <taxon>Ecdysozoa</taxon>
        <taxon>Nematoda</taxon>
        <taxon>Enoplea</taxon>
        <taxon>Dorylaimia</taxon>
        <taxon>Trichinellida</taxon>
        <taxon>Trichinellidae</taxon>
        <taxon>Trichinella</taxon>
    </lineage>
</organism>
<dbReference type="EMBL" id="JYDR01000084">
    <property type="protein sequence ID" value="KRY69791.1"/>
    <property type="molecule type" value="Genomic_DNA"/>
</dbReference>
<evidence type="ECO:0000313" key="3">
    <source>
        <dbReference type="EMBL" id="KRY85444.1"/>
    </source>
</evidence>
<evidence type="ECO:0000313" key="4">
    <source>
        <dbReference type="EMBL" id="KRZ36792.1"/>
    </source>
</evidence>
<accession>A0A0V1FHF3</accession>
<evidence type="ECO:0000313" key="6">
    <source>
        <dbReference type="Proteomes" id="UP000054815"/>
    </source>
</evidence>
<dbReference type="Proteomes" id="UP000054995">
    <property type="component" value="Unassembled WGS sequence"/>
</dbReference>
<gene>
    <name evidence="2" type="ORF">T4A_13860</name>
    <name evidence="4" type="ORF">T4C_6563</name>
    <name evidence="3" type="ORF">T4D_429</name>
    <name evidence="1" type="ORF">T4E_7386</name>
</gene>
<evidence type="ECO:0000313" key="2">
    <source>
        <dbReference type="EMBL" id="KRY69791.1"/>
    </source>
</evidence>
<comment type="caution">
    <text evidence="3">The sequence shown here is derived from an EMBL/GenBank/DDBJ whole genome shotgun (WGS) entry which is preliminary data.</text>
</comment>
<evidence type="ECO:0000313" key="7">
    <source>
        <dbReference type="Proteomes" id="UP000054995"/>
    </source>
</evidence>
<dbReference type="AlphaFoldDB" id="A0A0V1FHF3"/>
<evidence type="ECO:0000313" key="1">
    <source>
        <dbReference type="EMBL" id="KRX94705.1"/>
    </source>
</evidence>
<keyword evidence="7" id="KW-1185">Reference proteome</keyword>
<proteinExistence type="predicted"/>
<dbReference type="Proteomes" id="UP000054632">
    <property type="component" value="Unassembled WGS sequence"/>
</dbReference>
<dbReference type="Proteomes" id="UP000054826">
    <property type="component" value="Unassembled WGS sequence"/>
</dbReference>
<name>A0A0V1FHF3_TRIPS</name>
<sequence>MFSFLAKHSTGLDPEEHFPFLSYAKLLFNCRIGCLSKLRGQVKRPFHRLASFLIDYPRPTTTKRPLYCHNVTVCSDYRIAHVNTTNSCNRPQTGPYLYMRGRLAKYNAKKFIQN</sequence>
<dbReference type="EMBL" id="JYDU01000068">
    <property type="protein sequence ID" value="KRX94705.1"/>
    <property type="molecule type" value="Genomic_DNA"/>
</dbReference>
<dbReference type="EMBL" id="JYDT01000090">
    <property type="protein sequence ID" value="KRY85444.1"/>
    <property type="molecule type" value="Genomic_DNA"/>
</dbReference>
<reference evidence="5 6" key="1">
    <citation type="submission" date="2015-01" db="EMBL/GenBank/DDBJ databases">
        <title>Evolution of Trichinella species and genotypes.</title>
        <authorList>
            <person name="Korhonen P.K."/>
            <person name="Edoardo P."/>
            <person name="Giuseppe L.R."/>
            <person name="Gasser R.B."/>
        </authorList>
    </citation>
    <scope>NUCLEOTIDE SEQUENCE [LARGE SCALE GENOMIC DNA]</scope>
    <source>
        <strain evidence="2">ISS13</strain>
        <strain evidence="1">ISS141</strain>
        <strain evidence="4">ISS176</strain>
        <strain evidence="3">ISS470</strain>
    </source>
</reference>
<evidence type="ECO:0000313" key="5">
    <source>
        <dbReference type="Proteomes" id="UP000054632"/>
    </source>
</evidence>